<sequence length="459" mass="49965">MTNKRQYPQTHNAESASHNKRLRLNSSNSSDDLPSSSQPRIDPTYGQRGAFPGLDDANDGDGLFYGPASDGIEYLRMVRSEAKTVPNLLVAPSSPTTQTGKHDLYADYPQGYYSNGAYTATPLPQSNPSQAYTNGGKQEDQDPQEAYHASLCVRFADLTHMLHSTPSRAATDGNDVYYLDLRVRRLWRGKILNTAPTMLLLAQLTQDSVICALGVLGSLLTLTNLGGERGKNVGAWAWGLLGRCREVGQMVSEEVGILRNLGKQSVWLLRRITAGDAISGAGDEPDAVAGENDVGEEDEEDEEEGIWEEEGVEDGGELRVAEDADDGYVPQIDPIPTVSLGRDSNSDTHSMDTISDADLAKMSDADLAKAKQDILNSLGVHHEQTDSTETNDSTKDDAQSSPPTFPISEKEGDGEGTLKERADDKAMIHATLDMLVTIIGEFYGQRDLLDGRLLWDEMQ</sequence>
<dbReference type="OrthoDB" id="428895at2759"/>
<protein>
    <submittedName>
        <fullName evidence="2">Uncharacterized protein</fullName>
    </submittedName>
</protein>
<dbReference type="InterPro" id="IPR035426">
    <property type="entry name" value="Gemin2/Brr1"/>
</dbReference>
<keyword evidence="3" id="KW-1185">Reference proteome</keyword>
<dbReference type="EMBL" id="CAJPDT010000133">
    <property type="protein sequence ID" value="CAF9940592.1"/>
    <property type="molecule type" value="Genomic_DNA"/>
</dbReference>
<gene>
    <name evidence="2" type="ORF">IMSHALPRED_002092</name>
</gene>
<feature type="compositionally biased region" description="Basic and acidic residues" evidence="1">
    <location>
        <begin position="408"/>
        <end position="417"/>
    </location>
</feature>
<reference evidence="2" key="1">
    <citation type="submission" date="2021-03" db="EMBL/GenBank/DDBJ databases">
        <authorList>
            <person name="Tagirdzhanova G."/>
        </authorList>
    </citation>
    <scope>NUCLEOTIDE SEQUENCE</scope>
</reference>
<feature type="region of interest" description="Disordered" evidence="1">
    <location>
        <begin position="120"/>
        <end position="142"/>
    </location>
</feature>
<evidence type="ECO:0000256" key="1">
    <source>
        <dbReference type="SAM" id="MobiDB-lite"/>
    </source>
</evidence>
<dbReference type="AlphaFoldDB" id="A0A8H3PGX5"/>
<dbReference type="Proteomes" id="UP000664534">
    <property type="component" value="Unassembled WGS sequence"/>
</dbReference>
<feature type="region of interest" description="Disordered" evidence="1">
    <location>
        <begin position="280"/>
        <end position="352"/>
    </location>
</feature>
<feature type="region of interest" description="Disordered" evidence="1">
    <location>
        <begin position="1"/>
        <end position="56"/>
    </location>
</feature>
<feature type="region of interest" description="Disordered" evidence="1">
    <location>
        <begin position="382"/>
        <end position="417"/>
    </location>
</feature>
<proteinExistence type="predicted"/>
<comment type="caution">
    <text evidence="2">The sequence shown here is derived from an EMBL/GenBank/DDBJ whole genome shotgun (WGS) entry which is preliminary data.</text>
</comment>
<organism evidence="2 3">
    <name type="scientific">Imshaugia aleurites</name>
    <dbReference type="NCBI Taxonomy" id="172621"/>
    <lineage>
        <taxon>Eukaryota</taxon>
        <taxon>Fungi</taxon>
        <taxon>Dikarya</taxon>
        <taxon>Ascomycota</taxon>
        <taxon>Pezizomycotina</taxon>
        <taxon>Lecanoromycetes</taxon>
        <taxon>OSLEUM clade</taxon>
        <taxon>Lecanoromycetidae</taxon>
        <taxon>Lecanorales</taxon>
        <taxon>Lecanorineae</taxon>
        <taxon>Parmeliaceae</taxon>
        <taxon>Imshaugia</taxon>
    </lineage>
</organism>
<feature type="compositionally biased region" description="Polar residues" evidence="1">
    <location>
        <begin position="120"/>
        <end position="136"/>
    </location>
</feature>
<feature type="compositionally biased region" description="Acidic residues" evidence="1">
    <location>
        <begin position="293"/>
        <end position="315"/>
    </location>
</feature>
<dbReference type="Gene3D" id="1.20.58.1070">
    <property type="match status" value="1"/>
</dbReference>
<evidence type="ECO:0000313" key="2">
    <source>
        <dbReference type="EMBL" id="CAF9940592.1"/>
    </source>
</evidence>
<evidence type="ECO:0000313" key="3">
    <source>
        <dbReference type="Proteomes" id="UP000664534"/>
    </source>
</evidence>
<dbReference type="GO" id="GO:0000387">
    <property type="term" value="P:spliceosomal snRNP assembly"/>
    <property type="evidence" value="ECO:0007669"/>
    <property type="project" value="InterPro"/>
</dbReference>
<feature type="compositionally biased region" description="Low complexity" evidence="1">
    <location>
        <begin position="24"/>
        <end position="37"/>
    </location>
</feature>
<accession>A0A8H3PGX5</accession>
<feature type="compositionally biased region" description="Polar residues" evidence="1">
    <location>
        <begin position="1"/>
        <end position="16"/>
    </location>
</feature>
<name>A0A8H3PGX5_9LECA</name>
<dbReference type="Pfam" id="PF04938">
    <property type="entry name" value="SIP1"/>
    <property type="match status" value="1"/>
</dbReference>